<feature type="region of interest" description="Disordered" evidence="1">
    <location>
        <begin position="289"/>
        <end position="345"/>
    </location>
</feature>
<dbReference type="OrthoDB" id="5978437at2759"/>
<sequence length="443" mass="50282">MNESFFGKYSVFCVFGSVVGCVVVPLIAQVVQQQSMECMILSAIFLTLTATRLKKGNNENPHSKLLLSKEYERKRYASQVNATNKKYKTNSNQNHHHNQNHHGNATNHQPQKQHQQQTDQEYHQKYEHLKIVEMEKKNEEKRLKKQKKREERLKRKEEELKKQKDIEEKRRRYQTKEYNTSNHHTATNRFEKYCCNMDQRSNSHSVSNKSQLRRKSRTLSQETDHQPSSHIYSTSSSTYTTRHNIPRFNNTSKRNHQSMHQPRSTSEALSISCSSNSLSTSCSSLSSISSSGSCSPPPPTSPKSVNNAPAWNKPCRFSDTDSTKSLSPRKPDFTGNDVQPELNRSWSMSGGNLIEECTGGFKGNTAAKMLPNKSHVLKSYNNGRAAARNKISTCTFDSSSLFCSSQEQGKPTTASPDEMSKGSEYSLFGSHQFGNSFLKSSII</sequence>
<evidence type="ECO:0000313" key="3">
    <source>
        <dbReference type="EnsemblMetazoa" id="CLYHEMP007508.1"/>
    </source>
</evidence>
<feature type="compositionally biased region" description="Low complexity" evidence="1">
    <location>
        <begin position="232"/>
        <end position="241"/>
    </location>
</feature>
<evidence type="ECO:0000256" key="1">
    <source>
        <dbReference type="SAM" id="MobiDB-lite"/>
    </source>
</evidence>
<feature type="compositionally biased region" description="Basic and acidic residues" evidence="1">
    <location>
        <begin position="120"/>
        <end position="159"/>
    </location>
</feature>
<feature type="compositionally biased region" description="Polar residues" evidence="1">
    <location>
        <begin position="200"/>
        <end position="210"/>
    </location>
</feature>
<evidence type="ECO:0000313" key="4">
    <source>
        <dbReference type="Proteomes" id="UP000594262"/>
    </source>
</evidence>
<feature type="compositionally biased region" description="Polar residues" evidence="1">
    <location>
        <begin position="247"/>
        <end position="268"/>
    </location>
</feature>
<dbReference type="GeneID" id="136808563"/>
<dbReference type="AlphaFoldDB" id="A0A7M5V0Z1"/>
<dbReference type="Proteomes" id="UP000594262">
    <property type="component" value="Unplaced"/>
</dbReference>
<keyword evidence="2" id="KW-1133">Transmembrane helix</keyword>
<keyword evidence="2" id="KW-0812">Transmembrane</keyword>
<protein>
    <submittedName>
        <fullName evidence="3">Uncharacterized protein</fullName>
    </submittedName>
</protein>
<keyword evidence="2" id="KW-0472">Membrane</keyword>
<feature type="compositionally biased region" description="Low complexity" evidence="1">
    <location>
        <begin position="101"/>
        <end position="119"/>
    </location>
</feature>
<evidence type="ECO:0000256" key="2">
    <source>
        <dbReference type="SAM" id="Phobius"/>
    </source>
</evidence>
<accession>A0A7M5V0Z1</accession>
<feature type="transmembrane region" description="Helical" evidence="2">
    <location>
        <begin position="12"/>
        <end position="31"/>
    </location>
</feature>
<dbReference type="EnsemblMetazoa" id="CLYHEMT007508.1">
    <property type="protein sequence ID" value="CLYHEMP007508.1"/>
    <property type="gene ID" value="CLYHEMG007508"/>
</dbReference>
<dbReference type="RefSeq" id="XP_066921192.1">
    <property type="nucleotide sequence ID" value="XM_067065091.1"/>
</dbReference>
<keyword evidence="4" id="KW-1185">Reference proteome</keyword>
<reference evidence="3" key="1">
    <citation type="submission" date="2021-01" db="UniProtKB">
        <authorList>
            <consortium name="EnsemblMetazoa"/>
        </authorList>
    </citation>
    <scope>IDENTIFICATION</scope>
</reference>
<proteinExistence type="predicted"/>
<organism evidence="3 4">
    <name type="scientific">Clytia hemisphaerica</name>
    <dbReference type="NCBI Taxonomy" id="252671"/>
    <lineage>
        <taxon>Eukaryota</taxon>
        <taxon>Metazoa</taxon>
        <taxon>Cnidaria</taxon>
        <taxon>Hydrozoa</taxon>
        <taxon>Hydroidolina</taxon>
        <taxon>Leptothecata</taxon>
        <taxon>Obeliida</taxon>
        <taxon>Clytiidae</taxon>
        <taxon>Clytia</taxon>
    </lineage>
</organism>
<feature type="region of interest" description="Disordered" evidence="1">
    <location>
        <begin position="200"/>
        <end position="268"/>
    </location>
</feature>
<name>A0A7M5V0Z1_9CNID</name>
<feature type="region of interest" description="Disordered" evidence="1">
    <location>
        <begin position="88"/>
        <end position="159"/>
    </location>
</feature>